<reference evidence="2 3" key="1">
    <citation type="submission" date="2012-05" db="EMBL/GenBank/DDBJ databases">
        <title>Recombination and specialization in a pathogen metapopulation.</title>
        <authorList>
            <person name="Gardiner A."/>
            <person name="Kemen E."/>
            <person name="Schultz-Larsen T."/>
            <person name="MacLean D."/>
            <person name="Van Oosterhout C."/>
            <person name="Jones J.D.G."/>
        </authorList>
    </citation>
    <scope>NUCLEOTIDE SEQUENCE [LARGE SCALE GENOMIC DNA]</scope>
    <source>
        <strain evidence="2 3">Ac Nc2</strain>
    </source>
</reference>
<accession>A0A024GCE9</accession>
<proteinExistence type="predicted"/>
<keyword evidence="3" id="KW-1185">Reference proteome</keyword>
<gene>
    <name evidence="2" type="ORF">BN9_047860</name>
</gene>
<evidence type="ECO:0000313" key="3">
    <source>
        <dbReference type="Proteomes" id="UP000053237"/>
    </source>
</evidence>
<dbReference type="EMBL" id="CAIX01000059">
    <property type="protein sequence ID" value="CCI44002.1"/>
    <property type="molecule type" value="Genomic_DNA"/>
</dbReference>
<dbReference type="InParanoid" id="A0A024GCE9"/>
<keyword evidence="1" id="KW-0175">Coiled coil</keyword>
<sequence length="264" mass="30970">MENRRLEAALEQEQLSLARFQEQAEKWHHCEHARIEDQPVHTSASFRMQKLINANDRISRARGCAATSSRNETTRLEEQLQSLEREIQDASDGFQDAQKELRETKQELSLEKHHTQQVALDLENKKRWEASLRHEKEKLAEERHSAGCQLASLHADYKSLKQENADENERFLVRNRELGSRLKQKEYDILRVEERDLHLLRLSEEIAENAQNALCDLPRHYDDRKAQHQKQIEELHQSIASQLPQLATKCVSRASEEWTKNAKK</sequence>
<feature type="coiled-coil region" evidence="1">
    <location>
        <begin position="66"/>
        <end position="114"/>
    </location>
</feature>
<evidence type="ECO:0000313" key="2">
    <source>
        <dbReference type="EMBL" id="CCI44002.1"/>
    </source>
</evidence>
<dbReference type="STRING" id="65357.A0A024GCE9"/>
<organism evidence="2 3">
    <name type="scientific">Albugo candida</name>
    <dbReference type="NCBI Taxonomy" id="65357"/>
    <lineage>
        <taxon>Eukaryota</taxon>
        <taxon>Sar</taxon>
        <taxon>Stramenopiles</taxon>
        <taxon>Oomycota</taxon>
        <taxon>Peronosporomycetes</taxon>
        <taxon>Albuginales</taxon>
        <taxon>Albuginaceae</taxon>
        <taxon>Albugo</taxon>
    </lineage>
</organism>
<dbReference type="AlphaFoldDB" id="A0A024GCE9"/>
<dbReference type="Proteomes" id="UP000053237">
    <property type="component" value="Unassembled WGS sequence"/>
</dbReference>
<name>A0A024GCE9_9STRA</name>
<protein>
    <submittedName>
        <fullName evidence="2">Uncharacterized protein</fullName>
    </submittedName>
</protein>
<evidence type="ECO:0000256" key="1">
    <source>
        <dbReference type="SAM" id="Coils"/>
    </source>
</evidence>
<comment type="caution">
    <text evidence="2">The sequence shown here is derived from an EMBL/GenBank/DDBJ whole genome shotgun (WGS) entry which is preliminary data.</text>
</comment>